<evidence type="ECO:0000256" key="1">
    <source>
        <dbReference type="ARBA" id="ARBA00006484"/>
    </source>
</evidence>
<dbReference type="PRINTS" id="PR00080">
    <property type="entry name" value="SDRFAMILY"/>
</dbReference>
<organism evidence="5 6">
    <name type="scientific">Brevibacillus brevis</name>
    <name type="common">Bacillus brevis</name>
    <dbReference type="NCBI Taxonomy" id="1393"/>
    <lineage>
        <taxon>Bacteria</taxon>
        <taxon>Bacillati</taxon>
        <taxon>Bacillota</taxon>
        <taxon>Bacilli</taxon>
        <taxon>Bacillales</taxon>
        <taxon>Paenibacillaceae</taxon>
        <taxon>Brevibacillus</taxon>
    </lineage>
</organism>
<dbReference type="InterPro" id="IPR050259">
    <property type="entry name" value="SDR"/>
</dbReference>
<dbReference type="PROSITE" id="PS00061">
    <property type="entry name" value="ADH_SHORT"/>
    <property type="match status" value="1"/>
</dbReference>
<gene>
    <name evidence="5" type="ORF">FPS98_09625</name>
</gene>
<accession>A0A517I5S6</accession>
<dbReference type="InterPro" id="IPR020904">
    <property type="entry name" value="Sc_DH/Rdtase_CS"/>
</dbReference>
<dbReference type="EMBL" id="CP042161">
    <property type="protein sequence ID" value="QDS34217.1"/>
    <property type="molecule type" value="Genomic_DNA"/>
</dbReference>
<dbReference type="PRINTS" id="PR00081">
    <property type="entry name" value="GDHRDH"/>
</dbReference>
<dbReference type="AlphaFoldDB" id="A0A517I5S6"/>
<dbReference type="InterPro" id="IPR036291">
    <property type="entry name" value="NAD(P)-bd_dom_sf"/>
</dbReference>
<dbReference type="InterPro" id="IPR057326">
    <property type="entry name" value="KR_dom"/>
</dbReference>
<dbReference type="InterPro" id="IPR002347">
    <property type="entry name" value="SDR_fam"/>
</dbReference>
<feature type="domain" description="Ketoreductase" evidence="4">
    <location>
        <begin position="8"/>
        <end position="187"/>
    </location>
</feature>
<dbReference type="Gene3D" id="3.40.50.720">
    <property type="entry name" value="NAD(P)-binding Rossmann-like Domain"/>
    <property type="match status" value="1"/>
</dbReference>
<name>A0A517I5S6_BREBE</name>
<dbReference type="FunFam" id="3.40.50.720:FF:000084">
    <property type="entry name" value="Short-chain dehydrogenase reductase"/>
    <property type="match status" value="1"/>
</dbReference>
<protein>
    <submittedName>
        <fullName evidence="5">SDR family oxidoreductase</fullName>
    </submittedName>
</protein>
<sequence length="271" mass="29241">MKNMLENQVAIVTGSGRGVGRETALMLAEQGARVVVSDKDEAPAAEVVSEIKQKGGEAVLFCGDVTEAEFAKKITETTISAFGRLDILVNNAGLTLDNMIHNMTDEQFYTILDIHLVAPFRLIREAAPYMRDASKEEIEQGIVHHRKIINVSSVAGIRGNVGQANYASAKAGVIGLTKVVALEWGKFNINANAVAFGFIDTRLTKPKEEAEVIDGVQLGIPEKVRNMFIDKIPQKRPGDAKEAAAGILYLASPLSNYVNGQVLQINGGSYT</sequence>
<dbReference type="SUPFAM" id="SSF51735">
    <property type="entry name" value="NAD(P)-binding Rossmann-fold domains"/>
    <property type="match status" value="1"/>
</dbReference>
<keyword evidence="2" id="KW-0560">Oxidoreductase</keyword>
<proteinExistence type="inferred from homology"/>
<evidence type="ECO:0000256" key="2">
    <source>
        <dbReference type="ARBA" id="ARBA00023002"/>
    </source>
</evidence>
<dbReference type="SMART" id="SM00822">
    <property type="entry name" value="PKS_KR"/>
    <property type="match status" value="1"/>
</dbReference>
<dbReference type="GO" id="GO:0016491">
    <property type="term" value="F:oxidoreductase activity"/>
    <property type="evidence" value="ECO:0007669"/>
    <property type="project" value="UniProtKB-KW"/>
</dbReference>
<dbReference type="Proteomes" id="UP000317713">
    <property type="component" value="Chromosome"/>
</dbReference>
<reference evidence="5 6" key="1">
    <citation type="submission" date="2019-07" db="EMBL/GenBank/DDBJ databases">
        <title>Characterization of Brevibacillus brevis HK544, as a potential biocontrol agent.</title>
        <authorList>
            <person name="Kim H."/>
        </authorList>
    </citation>
    <scope>NUCLEOTIDE SEQUENCE [LARGE SCALE GENOMIC DNA]</scope>
    <source>
        <strain evidence="5 6">HK544</strain>
    </source>
</reference>
<dbReference type="PANTHER" id="PTHR42879:SF2">
    <property type="entry name" value="3-OXOACYL-[ACYL-CARRIER-PROTEIN] REDUCTASE FABG"/>
    <property type="match status" value="1"/>
</dbReference>
<evidence type="ECO:0000313" key="6">
    <source>
        <dbReference type="Proteomes" id="UP000317713"/>
    </source>
</evidence>
<dbReference type="GO" id="GO:0008206">
    <property type="term" value="P:bile acid metabolic process"/>
    <property type="evidence" value="ECO:0007669"/>
    <property type="project" value="UniProtKB-ARBA"/>
</dbReference>
<evidence type="ECO:0000259" key="4">
    <source>
        <dbReference type="SMART" id="SM00822"/>
    </source>
</evidence>
<dbReference type="RefSeq" id="WP_144615644.1">
    <property type="nucleotide sequence ID" value="NZ_CP042161.1"/>
</dbReference>
<comment type="similarity">
    <text evidence="1 3">Belongs to the short-chain dehydrogenases/reductases (SDR) family.</text>
</comment>
<dbReference type="PANTHER" id="PTHR42879">
    <property type="entry name" value="3-OXOACYL-(ACYL-CARRIER-PROTEIN) REDUCTASE"/>
    <property type="match status" value="1"/>
</dbReference>
<evidence type="ECO:0000313" key="5">
    <source>
        <dbReference type="EMBL" id="QDS34217.1"/>
    </source>
</evidence>
<evidence type="ECO:0000256" key="3">
    <source>
        <dbReference type="RuleBase" id="RU000363"/>
    </source>
</evidence>
<dbReference type="Pfam" id="PF00106">
    <property type="entry name" value="adh_short"/>
    <property type="match status" value="1"/>
</dbReference>